<feature type="transmembrane region" description="Helical" evidence="1">
    <location>
        <begin position="57"/>
        <end position="79"/>
    </location>
</feature>
<feature type="transmembrane region" description="Helical" evidence="1">
    <location>
        <begin position="143"/>
        <end position="165"/>
    </location>
</feature>
<keyword evidence="4" id="KW-1185">Reference proteome</keyword>
<keyword evidence="1" id="KW-0812">Transmembrane</keyword>
<accession>A0A7Y4P4U2</accession>
<reference evidence="2 5" key="2">
    <citation type="submission" date="2020-08" db="EMBL/GenBank/DDBJ databases">
        <title>Sequencing the genomes of 1000 actinobacteria strains.</title>
        <authorList>
            <person name="Klenk H.-P."/>
        </authorList>
    </citation>
    <scope>NUCLEOTIDE SEQUENCE [LARGE SCALE GENOMIC DNA]</scope>
    <source>
        <strain evidence="2 5">DSM 15626</strain>
    </source>
</reference>
<name>A0A7Y4P4U2_9ACTN</name>
<feature type="transmembrane region" description="Helical" evidence="1">
    <location>
        <begin position="91"/>
        <end position="114"/>
    </location>
</feature>
<dbReference type="RefSeq" id="WP_171678798.1">
    <property type="nucleotide sequence ID" value="NZ_BAAAGT010000004.1"/>
</dbReference>
<evidence type="ECO:0000313" key="5">
    <source>
        <dbReference type="Proteomes" id="UP000553957"/>
    </source>
</evidence>
<feature type="transmembrane region" description="Helical" evidence="1">
    <location>
        <begin position="12"/>
        <end position="36"/>
    </location>
</feature>
<evidence type="ECO:0000313" key="4">
    <source>
        <dbReference type="Proteomes" id="UP000534306"/>
    </source>
</evidence>
<dbReference type="EMBL" id="JACHKF010000001">
    <property type="protein sequence ID" value="MBB6566714.1"/>
    <property type="molecule type" value="Genomic_DNA"/>
</dbReference>
<gene>
    <name evidence="2" type="ORF">HNR71_002351</name>
    <name evidence="3" type="ORF">HPO96_35160</name>
</gene>
<comment type="caution">
    <text evidence="3">The sequence shown here is derived from an EMBL/GenBank/DDBJ whole genome shotgun (WGS) entry which is preliminary data.</text>
</comment>
<reference evidence="3 4" key="1">
    <citation type="submission" date="2020-05" db="EMBL/GenBank/DDBJ databases">
        <title>Genome sequence of Kribbella sandramycini ATCC 39419.</title>
        <authorList>
            <person name="Maclea K.S."/>
            <person name="Fair J.L."/>
        </authorList>
    </citation>
    <scope>NUCLEOTIDE SEQUENCE [LARGE SCALE GENOMIC DNA]</scope>
    <source>
        <strain evidence="3 4">ATCC 39419</strain>
    </source>
</reference>
<keyword evidence="1" id="KW-0472">Membrane</keyword>
<dbReference type="EMBL" id="JABJRC010000013">
    <property type="protein sequence ID" value="NOL45500.1"/>
    <property type="molecule type" value="Genomic_DNA"/>
</dbReference>
<proteinExistence type="predicted"/>
<sequence>MSDFLNYLLTLVGMAIATGIMLGGFVMLYIPAVFALSPYERPPGPGPIRRRRPRRGYLRRMFGLLGATGLAAALIANFIVSLLDGSVPRSIAIAVGAELSIFGATAAIYSYFALRRIKRTDLRWLRAHSVPGRHIHDLARSRVLVNLAGAIMVACDQFPLVWMAALIWDPPSRTPGAIAAGFVSLLVLGCLHLLAVLTSDTFNPTDALLRVLGRACAPEEQPAGEVRSRRRSSMTHNTPQEIFNSGLSPQHSALIQTQKRLRAVLWLRLRQWSWLDRSAVLRSTVPLFDDLTRLALSGLPAASINSDITITRIVRLAVLGDFRVLGAERLHLADLADHRAWNPWRPQGMYNKVLAAAAAAGALLATIKNFMA</sequence>
<dbReference type="Proteomes" id="UP000553957">
    <property type="component" value="Unassembled WGS sequence"/>
</dbReference>
<feature type="transmembrane region" description="Helical" evidence="1">
    <location>
        <begin position="177"/>
        <end position="197"/>
    </location>
</feature>
<protein>
    <submittedName>
        <fullName evidence="3">Uncharacterized protein</fullName>
    </submittedName>
</protein>
<organism evidence="3 4">
    <name type="scientific">Kribbella sandramycini</name>
    <dbReference type="NCBI Taxonomy" id="60450"/>
    <lineage>
        <taxon>Bacteria</taxon>
        <taxon>Bacillati</taxon>
        <taxon>Actinomycetota</taxon>
        <taxon>Actinomycetes</taxon>
        <taxon>Propionibacteriales</taxon>
        <taxon>Kribbellaceae</taxon>
        <taxon>Kribbella</taxon>
    </lineage>
</organism>
<evidence type="ECO:0000256" key="1">
    <source>
        <dbReference type="SAM" id="Phobius"/>
    </source>
</evidence>
<evidence type="ECO:0000313" key="3">
    <source>
        <dbReference type="EMBL" id="NOL45500.1"/>
    </source>
</evidence>
<evidence type="ECO:0000313" key="2">
    <source>
        <dbReference type="EMBL" id="MBB6566714.1"/>
    </source>
</evidence>
<keyword evidence="1" id="KW-1133">Transmembrane helix</keyword>
<dbReference type="AlphaFoldDB" id="A0A7Y4P4U2"/>
<dbReference type="Proteomes" id="UP000534306">
    <property type="component" value="Unassembled WGS sequence"/>
</dbReference>